<feature type="region of interest" description="Disordered" evidence="1">
    <location>
        <begin position="124"/>
        <end position="162"/>
    </location>
</feature>
<name>A0A8K0KX28_9PEZI</name>
<reference evidence="2" key="1">
    <citation type="submission" date="2021-07" db="EMBL/GenBank/DDBJ databases">
        <title>Elsinoe batatas strain:CRI-CJ2 Genome sequencing and assembly.</title>
        <authorList>
            <person name="Huang L."/>
        </authorList>
    </citation>
    <scope>NUCLEOTIDE SEQUENCE</scope>
    <source>
        <strain evidence="2">CRI-CJ2</strain>
    </source>
</reference>
<keyword evidence="3" id="KW-1185">Reference proteome</keyword>
<sequence length="162" mass="18660">MTGASQGIIHAYRHLLRSSLHAVRFSKPARYVLLYRLRHSFRSSTKVSLDQVKLDRTLELLRGAAAENGYEHRLLRNLVQYWSQETFWKPGSMTRRAVWNTRPTVKRDVDTMVQELGRTLNIYVGVSKDPSPTPGPSDEPEEYEEQHDHEAAQDEDGVKNRG</sequence>
<protein>
    <submittedName>
        <fullName evidence="2">Uncharacterized protein</fullName>
    </submittedName>
</protein>
<accession>A0A8K0KX28</accession>
<gene>
    <name evidence="2" type="ORF">KVT40_006107</name>
</gene>
<evidence type="ECO:0000313" key="3">
    <source>
        <dbReference type="Proteomes" id="UP000809789"/>
    </source>
</evidence>
<feature type="compositionally biased region" description="Basic and acidic residues" evidence="1">
    <location>
        <begin position="146"/>
        <end position="162"/>
    </location>
</feature>
<evidence type="ECO:0000313" key="2">
    <source>
        <dbReference type="EMBL" id="KAG8625706.1"/>
    </source>
</evidence>
<dbReference type="OrthoDB" id="4392610at2759"/>
<comment type="caution">
    <text evidence="2">The sequence shown here is derived from an EMBL/GenBank/DDBJ whole genome shotgun (WGS) entry which is preliminary data.</text>
</comment>
<evidence type="ECO:0000256" key="1">
    <source>
        <dbReference type="SAM" id="MobiDB-lite"/>
    </source>
</evidence>
<dbReference type="Proteomes" id="UP000809789">
    <property type="component" value="Unassembled WGS sequence"/>
</dbReference>
<organism evidence="2 3">
    <name type="scientific">Elsinoe batatas</name>
    <dbReference type="NCBI Taxonomy" id="2601811"/>
    <lineage>
        <taxon>Eukaryota</taxon>
        <taxon>Fungi</taxon>
        <taxon>Dikarya</taxon>
        <taxon>Ascomycota</taxon>
        <taxon>Pezizomycotina</taxon>
        <taxon>Dothideomycetes</taxon>
        <taxon>Dothideomycetidae</taxon>
        <taxon>Myriangiales</taxon>
        <taxon>Elsinoaceae</taxon>
        <taxon>Elsinoe</taxon>
    </lineage>
</organism>
<dbReference type="EMBL" id="JAESVG020000007">
    <property type="protein sequence ID" value="KAG8625706.1"/>
    <property type="molecule type" value="Genomic_DNA"/>
</dbReference>
<dbReference type="AlphaFoldDB" id="A0A8K0KX28"/>
<proteinExistence type="predicted"/>